<evidence type="ECO:0000313" key="2">
    <source>
        <dbReference type="Proteomes" id="UP000202181"/>
    </source>
</evidence>
<evidence type="ECO:0000313" key="1">
    <source>
        <dbReference type="EMBL" id="ANZ48035.1"/>
    </source>
</evidence>
<organism evidence="1 2">
    <name type="scientific">Erwinia phage vB_EamM_Asesino</name>
    <dbReference type="NCBI Taxonomy" id="1883370"/>
    <lineage>
        <taxon>Viruses</taxon>
        <taxon>Duplodnaviria</taxon>
        <taxon>Heunggongvirae</taxon>
        <taxon>Uroviricota</taxon>
        <taxon>Caudoviricetes</taxon>
        <taxon>Chimalliviridae</taxon>
        <taxon>Erskinevirus</taxon>
        <taxon>Erskinevirus asesino</taxon>
    </lineage>
</organism>
<name>A0A1B2I9Y7_9CAUD</name>
<proteinExistence type="predicted"/>
<dbReference type="RefSeq" id="YP_009290640.1">
    <property type="nucleotide sequence ID" value="NC_031107.2"/>
</dbReference>
<dbReference type="KEGG" id="vg:29056972"/>
<dbReference type="EMBL" id="KX397364">
    <property type="protein sequence ID" value="ANZ48035.1"/>
    <property type="molecule type" value="Genomic_DNA"/>
</dbReference>
<dbReference type="GeneID" id="29056972"/>
<accession>A0A1B2I9Y7</accession>
<keyword evidence="2" id="KW-1185">Reference proteome</keyword>
<sequence length="323" mass="37667">MPRNYRPTAASAIDGLVAAHYSREEATRIRPFLPLHFDNYVALPSANYEFWNAYRAVADALTYDRHKFRFYFWRDQEMNHIPTSPYVKMHYESPTFSAEFTVIEFIRHFGQALYTEHGGEGLGRRLTYVNGGLRVKTRVLRDLFDAVGAQDDAQQLTGRRIMTQRVEVPPPADTFNVKEVLSAWRAGERIHRTLHGSRFDRKAHWVNPMQDGYDIARYLDLQAMRRDKEIISRHEFNRLRSDVLTVLTSPDIFPAYTMYHRSLILNNHVFGESIDPTGYMRLNLPQVDQVFPIGYTTPKNTISVTMPNDVFDMFTPEDWHTVL</sequence>
<dbReference type="OrthoDB" id="21100at10239"/>
<gene>
    <name evidence="1" type="ORF">ASESINO_22</name>
</gene>
<reference evidence="1" key="1">
    <citation type="submission" date="2016-06" db="EMBL/GenBank/DDBJ databases">
        <authorList>
            <person name="Berg J.A."/>
            <person name="Hyde J.R."/>
            <person name="Breakwell D.P."/>
            <person name="Hope S."/>
            <person name="Grose J.H."/>
        </authorList>
    </citation>
    <scope>NUCLEOTIDE SEQUENCE [LARGE SCALE GENOMIC DNA]</scope>
</reference>
<dbReference type="Proteomes" id="UP000202181">
    <property type="component" value="Segment"/>
</dbReference>
<protein>
    <submittedName>
        <fullName evidence="1">Uncharacterized protein</fullName>
    </submittedName>
</protein>